<dbReference type="InterPro" id="IPR047799">
    <property type="entry name" value="T9SS_OM_PorV"/>
</dbReference>
<feature type="chain" id="PRO_5011600886" description="Type IX secretion system protein PorV domain-containing protein" evidence="1">
    <location>
        <begin position="34"/>
        <end position="386"/>
    </location>
</feature>
<dbReference type="EMBL" id="FOOT01000002">
    <property type="protein sequence ID" value="SFG51831.1"/>
    <property type="molecule type" value="Genomic_DNA"/>
</dbReference>
<evidence type="ECO:0000256" key="1">
    <source>
        <dbReference type="SAM" id="SignalP"/>
    </source>
</evidence>
<evidence type="ECO:0000259" key="2">
    <source>
        <dbReference type="Pfam" id="PF19572"/>
    </source>
</evidence>
<keyword evidence="4" id="KW-1185">Reference proteome</keyword>
<dbReference type="NCBIfam" id="NF033710">
    <property type="entry name" value="T9SS_OM_PorV"/>
    <property type="match status" value="1"/>
</dbReference>
<feature type="domain" description="Type IX secretion system protein PorV" evidence="2">
    <location>
        <begin position="47"/>
        <end position="283"/>
    </location>
</feature>
<name>A0A1I2SPK4_9BACT</name>
<feature type="signal peptide" evidence="1">
    <location>
        <begin position="1"/>
        <end position="33"/>
    </location>
</feature>
<dbReference type="Proteomes" id="UP000198724">
    <property type="component" value="Unassembled WGS sequence"/>
</dbReference>
<dbReference type="Gene3D" id="2.40.160.60">
    <property type="entry name" value="Outer membrane protein transport protein (OMPP1/FadL/TodX)"/>
    <property type="match status" value="1"/>
</dbReference>
<keyword evidence="1" id="KW-0732">Signal</keyword>
<dbReference type="Pfam" id="PF19572">
    <property type="entry name" value="PorV"/>
    <property type="match status" value="1"/>
</dbReference>
<dbReference type="InterPro" id="IPR045741">
    <property type="entry name" value="PorV"/>
</dbReference>
<dbReference type="STRING" id="1436961.SAMN05421739_102757"/>
<dbReference type="SUPFAM" id="SSF56935">
    <property type="entry name" value="Porins"/>
    <property type="match status" value="1"/>
</dbReference>
<dbReference type="AlphaFoldDB" id="A0A1I2SPK4"/>
<organism evidence="3 4">
    <name type="scientific">Pontibacter chinhatensis</name>
    <dbReference type="NCBI Taxonomy" id="1436961"/>
    <lineage>
        <taxon>Bacteria</taxon>
        <taxon>Pseudomonadati</taxon>
        <taxon>Bacteroidota</taxon>
        <taxon>Cytophagia</taxon>
        <taxon>Cytophagales</taxon>
        <taxon>Hymenobacteraceae</taxon>
        <taxon>Pontibacter</taxon>
    </lineage>
</organism>
<proteinExistence type="predicted"/>
<protein>
    <recommendedName>
        <fullName evidence="2">Type IX secretion system protein PorV domain-containing protein</fullName>
    </recommendedName>
</protein>
<reference evidence="4" key="1">
    <citation type="submission" date="2016-10" db="EMBL/GenBank/DDBJ databases">
        <authorList>
            <person name="Varghese N."/>
            <person name="Submissions S."/>
        </authorList>
    </citation>
    <scope>NUCLEOTIDE SEQUENCE [LARGE SCALE GENOMIC DNA]</scope>
    <source>
        <strain evidence="4">LP51</strain>
    </source>
</reference>
<sequence>MVVINTLHMQKNSKILKAAALAFALFSAPTAFAQQTPPPPSTTTGSDLNAVTTAVPILTVGPDSRSAALGDAGVAASPDANASYWNPAKLGFVQNDLSVSFSYSPWLRNIVDDMSLNYLSGYKKLNETSAISLSLMYFDLGEIQFIDAQQNPLQNYNPKEYAVAVSYGQALSENFSVGISARFIHSNLAGDVNVSGGNTESQAGNTAAVDVGVYYNRDLGQNLNLGLGANISNIGGKIAYSEDEDKSFLPTNLKLGTALKYNLDAYNSLTLLFDANKLLVPSPGADTDQSVIGGIFSSFGDAEGGASEELKEINLSTGVEYWYNELFAARVGYFYEHPDKGGRKYFSAGLGIRYQKFGLDAAYLIPNDQGNPLADTWRFTLALNLE</sequence>
<accession>A0A1I2SPK4</accession>
<gene>
    <name evidence="3" type="ORF">SAMN05421739_102757</name>
</gene>
<evidence type="ECO:0000313" key="3">
    <source>
        <dbReference type="EMBL" id="SFG51831.1"/>
    </source>
</evidence>
<dbReference type="NCBIfam" id="NF033709">
    <property type="entry name" value="PorV_fam"/>
    <property type="match status" value="1"/>
</dbReference>
<evidence type="ECO:0000313" key="4">
    <source>
        <dbReference type="Proteomes" id="UP000198724"/>
    </source>
</evidence>